<feature type="binding site" evidence="3">
    <location>
        <position position="17"/>
    </location>
    <ligand>
        <name>Zn(2+)</name>
        <dbReference type="ChEBI" id="CHEBI:29105"/>
    </ligand>
</feature>
<evidence type="ECO:0000256" key="2">
    <source>
        <dbReference type="ARBA" id="ARBA00022833"/>
    </source>
</evidence>
<comment type="cofactor">
    <cofactor evidence="3">
        <name>Zn(2+)</name>
        <dbReference type="ChEBI" id="CHEBI:29105"/>
    </cofactor>
    <text evidence="3">Binds 1 zinc ion.</text>
</comment>
<accession>A0A679IW67</accession>
<name>A0A679IW67_9HYPH</name>
<dbReference type="PANTHER" id="PTHR36150">
    <property type="entry name" value="DNA GYRASE INHIBITOR YACG"/>
    <property type="match status" value="1"/>
</dbReference>
<evidence type="ECO:0000256" key="1">
    <source>
        <dbReference type="ARBA" id="ARBA00022723"/>
    </source>
</evidence>
<reference evidence="5" key="1">
    <citation type="submission" date="2019-12" db="EMBL/GenBank/DDBJ databases">
        <authorList>
            <person name="Cremers G."/>
        </authorList>
    </citation>
    <scope>NUCLEOTIDE SEQUENCE</scope>
    <source>
        <strain evidence="5">Mbul1</strain>
    </source>
</reference>
<feature type="binding site" evidence="3">
    <location>
        <position position="14"/>
    </location>
    <ligand>
        <name>Zn(2+)</name>
        <dbReference type="ChEBI" id="CHEBI:29105"/>
    </ligand>
</feature>
<dbReference type="EMBL" id="LR743504">
    <property type="protein sequence ID" value="CAA2100542.1"/>
    <property type="molecule type" value="Genomic_DNA"/>
</dbReference>
<organism evidence="5">
    <name type="scientific">Methylobacterium bullatum</name>
    <dbReference type="NCBI Taxonomy" id="570505"/>
    <lineage>
        <taxon>Bacteria</taxon>
        <taxon>Pseudomonadati</taxon>
        <taxon>Pseudomonadota</taxon>
        <taxon>Alphaproteobacteria</taxon>
        <taxon>Hyphomicrobiales</taxon>
        <taxon>Methylobacteriaceae</taxon>
        <taxon>Methylobacterium</taxon>
    </lineage>
</organism>
<dbReference type="GO" id="GO:0006355">
    <property type="term" value="P:regulation of DNA-templated transcription"/>
    <property type="evidence" value="ECO:0007669"/>
    <property type="project" value="InterPro"/>
</dbReference>
<dbReference type="InterPro" id="IPR005584">
    <property type="entry name" value="DNA_gyrase_inhibitor_YacG"/>
</dbReference>
<dbReference type="AlphaFoldDB" id="A0A679IW67"/>
<dbReference type="HAMAP" id="MF_00649">
    <property type="entry name" value="DNA_gyrase_inhibitor_YacG"/>
    <property type="match status" value="1"/>
</dbReference>
<feature type="binding site" evidence="3">
    <location>
        <position position="29"/>
    </location>
    <ligand>
        <name>Zn(2+)</name>
        <dbReference type="ChEBI" id="CHEBI:29105"/>
    </ligand>
</feature>
<feature type="region of interest" description="Disordered" evidence="4">
    <location>
        <begin position="45"/>
        <end position="64"/>
    </location>
</feature>
<evidence type="ECO:0000256" key="4">
    <source>
        <dbReference type="SAM" id="MobiDB-lite"/>
    </source>
</evidence>
<sequence length="64" mass="7081">MSGPVPSKRKPEPCPVCAKPAQAEFQPFCSTRCADIDLGRWLTDRYAIPSDEDETEDDAPPRST</sequence>
<protein>
    <recommendedName>
        <fullName evidence="3">DNA gyrase inhibitor YacG</fullName>
    </recommendedName>
</protein>
<dbReference type="Gene3D" id="3.30.50.10">
    <property type="entry name" value="Erythroid Transcription Factor GATA-1, subunit A"/>
    <property type="match status" value="1"/>
</dbReference>
<dbReference type="Pfam" id="PF03884">
    <property type="entry name" value="YacG"/>
    <property type="match status" value="1"/>
</dbReference>
<dbReference type="PANTHER" id="PTHR36150:SF1">
    <property type="entry name" value="DNA GYRASE INHIBITOR YACG"/>
    <property type="match status" value="1"/>
</dbReference>
<proteinExistence type="inferred from homology"/>
<gene>
    <name evidence="3 5" type="primary">yacG</name>
    <name evidence="5" type="ORF">MBUL_00723</name>
</gene>
<dbReference type="SUPFAM" id="SSF57716">
    <property type="entry name" value="Glucocorticoid receptor-like (DNA-binding domain)"/>
    <property type="match status" value="1"/>
</dbReference>
<dbReference type="InterPro" id="IPR013088">
    <property type="entry name" value="Znf_NHR/GATA"/>
</dbReference>
<comment type="subunit">
    <text evidence="3">Interacts with GyrB.</text>
</comment>
<evidence type="ECO:0000313" key="5">
    <source>
        <dbReference type="EMBL" id="CAA2100542.1"/>
    </source>
</evidence>
<evidence type="ECO:0000256" key="3">
    <source>
        <dbReference type="HAMAP-Rule" id="MF_00649"/>
    </source>
</evidence>
<dbReference type="GO" id="GO:0008270">
    <property type="term" value="F:zinc ion binding"/>
    <property type="evidence" value="ECO:0007669"/>
    <property type="project" value="UniProtKB-UniRule"/>
</dbReference>
<comment type="function">
    <text evidence="3">Inhibits all the catalytic activities of DNA gyrase by preventing its interaction with DNA. Acts by binding directly to the C-terminal domain of GyrB, which probably disrupts DNA binding by the gyrase.</text>
</comment>
<feature type="binding site" evidence="3">
    <location>
        <position position="33"/>
    </location>
    <ligand>
        <name>Zn(2+)</name>
        <dbReference type="ChEBI" id="CHEBI:29105"/>
    </ligand>
</feature>
<dbReference type="GO" id="GO:0008657">
    <property type="term" value="F:DNA topoisomerase type II (double strand cut, ATP-hydrolyzing) inhibitor activity"/>
    <property type="evidence" value="ECO:0007669"/>
    <property type="project" value="UniProtKB-UniRule"/>
</dbReference>
<keyword evidence="1 3" id="KW-0479">Metal-binding</keyword>
<comment type="similarity">
    <text evidence="3">Belongs to the DNA gyrase inhibitor YacG family.</text>
</comment>
<keyword evidence="2 3" id="KW-0862">Zinc</keyword>